<dbReference type="OrthoDB" id="1693826at2759"/>
<dbReference type="InterPro" id="IPR012552">
    <property type="entry name" value="DVL"/>
</dbReference>
<reference evidence="8 9" key="1">
    <citation type="journal article" date="2017" name="Genome Biol.">
        <title>New reference genome sequences of hot pepper reveal the massive evolution of plant disease-resistance genes by retroduplication.</title>
        <authorList>
            <person name="Kim S."/>
            <person name="Park J."/>
            <person name="Yeom S.I."/>
            <person name="Kim Y.M."/>
            <person name="Seo E."/>
            <person name="Kim K.T."/>
            <person name="Kim M.S."/>
            <person name="Lee J.M."/>
            <person name="Cheong K."/>
            <person name="Shin H.S."/>
            <person name="Kim S.B."/>
            <person name="Han K."/>
            <person name="Lee J."/>
            <person name="Park M."/>
            <person name="Lee H.A."/>
            <person name="Lee H.Y."/>
            <person name="Lee Y."/>
            <person name="Oh S."/>
            <person name="Lee J.H."/>
            <person name="Choi E."/>
            <person name="Choi E."/>
            <person name="Lee S.E."/>
            <person name="Jeon J."/>
            <person name="Kim H."/>
            <person name="Choi G."/>
            <person name="Song H."/>
            <person name="Lee J."/>
            <person name="Lee S.C."/>
            <person name="Kwon J.K."/>
            <person name="Lee H.Y."/>
            <person name="Koo N."/>
            <person name="Hong Y."/>
            <person name="Kim R.W."/>
            <person name="Kang W.H."/>
            <person name="Huh J.H."/>
            <person name="Kang B.C."/>
            <person name="Yang T.J."/>
            <person name="Lee Y.H."/>
            <person name="Bennetzen J.L."/>
            <person name="Choi D."/>
        </authorList>
    </citation>
    <scope>NUCLEOTIDE SEQUENCE [LARGE SCALE GENOMIC DNA]</scope>
    <source>
        <strain evidence="9">cv. PBC81</strain>
    </source>
</reference>
<dbReference type="AlphaFoldDB" id="A0A2G2X390"/>
<evidence type="ECO:0000256" key="2">
    <source>
        <dbReference type="ARBA" id="ARBA00022473"/>
    </source>
</evidence>
<evidence type="ECO:0000256" key="5">
    <source>
        <dbReference type="ARBA" id="ARBA00022989"/>
    </source>
</evidence>
<keyword evidence="5" id="KW-1133">Transmembrane helix</keyword>
<evidence type="ECO:0000256" key="6">
    <source>
        <dbReference type="ARBA" id="ARBA00023136"/>
    </source>
</evidence>
<name>A0A2G2X390_CAPBA</name>
<accession>A0A2G2X390</accession>
<organism evidence="8 9">
    <name type="scientific">Capsicum baccatum</name>
    <name type="common">Peruvian pepper</name>
    <dbReference type="NCBI Taxonomy" id="33114"/>
    <lineage>
        <taxon>Eukaryota</taxon>
        <taxon>Viridiplantae</taxon>
        <taxon>Streptophyta</taxon>
        <taxon>Embryophyta</taxon>
        <taxon>Tracheophyta</taxon>
        <taxon>Spermatophyta</taxon>
        <taxon>Magnoliopsida</taxon>
        <taxon>eudicotyledons</taxon>
        <taxon>Gunneridae</taxon>
        <taxon>Pentapetalae</taxon>
        <taxon>asterids</taxon>
        <taxon>lamiids</taxon>
        <taxon>Solanales</taxon>
        <taxon>Solanaceae</taxon>
        <taxon>Solanoideae</taxon>
        <taxon>Capsiceae</taxon>
        <taxon>Capsicum</taxon>
    </lineage>
</organism>
<dbReference type="PANTHER" id="PTHR33102">
    <property type="entry name" value="DVL19-RELATED-RELATED"/>
    <property type="match status" value="1"/>
</dbReference>
<evidence type="ECO:0000256" key="1">
    <source>
        <dbReference type="ARBA" id="ARBA00004162"/>
    </source>
</evidence>
<evidence type="ECO:0000256" key="3">
    <source>
        <dbReference type="ARBA" id="ARBA00022475"/>
    </source>
</evidence>
<reference evidence="9" key="2">
    <citation type="journal article" date="2017" name="J. Anim. Genet.">
        <title>Multiple reference genome sequences of hot pepper reveal the massive evolution of plant disease resistance genes by retroduplication.</title>
        <authorList>
            <person name="Kim S."/>
            <person name="Park J."/>
            <person name="Yeom S.-I."/>
            <person name="Kim Y.-M."/>
            <person name="Seo E."/>
            <person name="Kim K.-T."/>
            <person name="Kim M.-S."/>
            <person name="Lee J.M."/>
            <person name="Cheong K."/>
            <person name="Shin H.-S."/>
            <person name="Kim S.-B."/>
            <person name="Han K."/>
            <person name="Lee J."/>
            <person name="Park M."/>
            <person name="Lee H.-A."/>
            <person name="Lee H.-Y."/>
            <person name="Lee Y."/>
            <person name="Oh S."/>
            <person name="Lee J.H."/>
            <person name="Choi E."/>
            <person name="Choi E."/>
            <person name="Lee S.E."/>
            <person name="Jeon J."/>
            <person name="Kim H."/>
            <person name="Choi G."/>
            <person name="Song H."/>
            <person name="Lee J."/>
            <person name="Lee S.-C."/>
            <person name="Kwon J.-K."/>
            <person name="Lee H.-Y."/>
            <person name="Koo N."/>
            <person name="Hong Y."/>
            <person name="Kim R.W."/>
            <person name="Kang W.-H."/>
            <person name="Huh J.H."/>
            <person name="Kang B.-C."/>
            <person name="Yang T.-J."/>
            <person name="Lee Y.-H."/>
            <person name="Bennetzen J.L."/>
            <person name="Choi D."/>
        </authorList>
    </citation>
    <scope>NUCLEOTIDE SEQUENCE [LARGE SCALE GENOMIC DNA]</scope>
    <source>
        <strain evidence="9">cv. PBC81</strain>
    </source>
</reference>
<evidence type="ECO:0000313" key="8">
    <source>
        <dbReference type="EMBL" id="PHT51966.1"/>
    </source>
</evidence>
<proteinExistence type="inferred from homology"/>
<protein>
    <submittedName>
        <fullName evidence="8">Uncharacterized protein</fullName>
    </submittedName>
</protein>
<evidence type="ECO:0000256" key="4">
    <source>
        <dbReference type="ARBA" id="ARBA00022692"/>
    </source>
</evidence>
<evidence type="ECO:0000313" key="9">
    <source>
        <dbReference type="Proteomes" id="UP000224567"/>
    </source>
</evidence>
<comment type="caution">
    <text evidence="8">The sequence shown here is derived from an EMBL/GenBank/DDBJ whole genome shotgun (WGS) entry which is preliminary data.</text>
</comment>
<keyword evidence="9" id="KW-1185">Reference proteome</keyword>
<comment type="similarity">
    <text evidence="7">Belongs to the DVL/RTFL small polypeptides family.</text>
</comment>
<keyword evidence="2" id="KW-0217">Developmental protein</keyword>
<comment type="subcellular location">
    <subcellularLocation>
        <location evidence="1">Cell membrane</location>
        <topology evidence="1">Single-pass membrane protein</topology>
    </subcellularLocation>
</comment>
<evidence type="ECO:0000256" key="7">
    <source>
        <dbReference type="ARBA" id="ARBA00024340"/>
    </source>
</evidence>
<dbReference type="STRING" id="33114.A0A2G2X390"/>
<dbReference type="InterPro" id="IPR051525">
    <property type="entry name" value="DVL_RTFL_regulatory"/>
</dbReference>
<dbReference type="Pfam" id="PF08137">
    <property type="entry name" value="DVL"/>
    <property type="match status" value="1"/>
</dbReference>
<dbReference type="GO" id="GO:0048367">
    <property type="term" value="P:shoot system development"/>
    <property type="evidence" value="ECO:0007669"/>
    <property type="project" value="UniProtKB-ARBA"/>
</dbReference>
<sequence length="58" mass="7081">MTILSFFFPSSESRRKTHRKTGFRRRSLTMVKQQKTRFYILRRCIIMLLCWQSHSVAD</sequence>
<dbReference type="GO" id="GO:0005886">
    <property type="term" value="C:plasma membrane"/>
    <property type="evidence" value="ECO:0007669"/>
    <property type="project" value="UniProtKB-SubCell"/>
</dbReference>
<keyword evidence="3" id="KW-1003">Cell membrane</keyword>
<dbReference type="EMBL" id="MLFT02000003">
    <property type="protein sequence ID" value="PHT51966.1"/>
    <property type="molecule type" value="Genomic_DNA"/>
</dbReference>
<gene>
    <name evidence="8" type="ORF">CQW23_06428</name>
</gene>
<dbReference type="Proteomes" id="UP000224567">
    <property type="component" value="Unassembled WGS sequence"/>
</dbReference>
<keyword evidence="6" id="KW-0472">Membrane</keyword>
<dbReference type="GO" id="GO:0008285">
    <property type="term" value="P:negative regulation of cell population proliferation"/>
    <property type="evidence" value="ECO:0007669"/>
    <property type="project" value="InterPro"/>
</dbReference>
<keyword evidence="4" id="KW-0812">Transmembrane</keyword>